<proteinExistence type="predicted"/>
<accession>D3B5P2</accession>
<dbReference type="InParanoid" id="D3B5P2"/>
<sequence>MTHVPFYTLPVQFEDLPSKYHHVIVPMFPDFLREGTICIFLIYFTKTSINTIVAIALVEVSVWNFINELKECSRIENDFTPIFAYVNVSEAYEDLKSDADGSTNKDNNNNDEQDNDTNEYEDKVIKILKEKYPEVFEPHNGSRKLTISEINITVLEKELLSIVHALKVNYYLLIGHE</sequence>
<feature type="compositionally biased region" description="Acidic residues" evidence="1">
    <location>
        <begin position="109"/>
        <end position="119"/>
    </location>
</feature>
<reference evidence="2 3" key="1">
    <citation type="journal article" date="2011" name="Genome Res.">
        <title>Phylogeny-wide analysis of social amoeba genomes highlights ancient origins for complex intercellular communication.</title>
        <authorList>
            <person name="Heidel A.J."/>
            <person name="Lawal H.M."/>
            <person name="Felder M."/>
            <person name="Schilde C."/>
            <person name="Helps N.R."/>
            <person name="Tunggal B."/>
            <person name="Rivero F."/>
            <person name="John U."/>
            <person name="Schleicher M."/>
            <person name="Eichinger L."/>
            <person name="Platzer M."/>
            <person name="Noegel A.A."/>
            <person name="Schaap P."/>
            <person name="Gloeckner G."/>
        </authorList>
    </citation>
    <scope>NUCLEOTIDE SEQUENCE [LARGE SCALE GENOMIC DNA]</scope>
    <source>
        <strain evidence="3">ATCC 26659 / Pp 5 / PN500</strain>
    </source>
</reference>
<name>D3B5P2_HETP5</name>
<dbReference type="RefSeq" id="XP_020435307.1">
    <property type="nucleotide sequence ID" value="XM_020574893.1"/>
</dbReference>
<dbReference type="Proteomes" id="UP000001396">
    <property type="component" value="Unassembled WGS sequence"/>
</dbReference>
<dbReference type="EMBL" id="ADBJ01000017">
    <property type="protein sequence ID" value="EFA83190.1"/>
    <property type="molecule type" value="Genomic_DNA"/>
</dbReference>
<evidence type="ECO:0000256" key="1">
    <source>
        <dbReference type="SAM" id="MobiDB-lite"/>
    </source>
</evidence>
<keyword evidence="3" id="KW-1185">Reference proteome</keyword>
<organism evidence="2 3">
    <name type="scientific">Heterostelium pallidum (strain ATCC 26659 / Pp 5 / PN500)</name>
    <name type="common">Cellular slime mold</name>
    <name type="synonym">Polysphondylium pallidum</name>
    <dbReference type="NCBI Taxonomy" id="670386"/>
    <lineage>
        <taxon>Eukaryota</taxon>
        <taxon>Amoebozoa</taxon>
        <taxon>Evosea</taxon>
        <taxon>Eumycetozoa</taxon>
        <taxon>Dictyostelia</taxon>
        <taxon>Acytosteliales</taxon>
        <taxon>Acytosteliaceae</taxon>
        <taxon>Heterostelium</taxon>
    </lineage>
</organism>
<dbReference type="GeneID" id="31359467"/>
<evidence type="ECO:0000313" key="2">
    <source>
        <dbReference type="EMBL" id="EFA83190.1"/>
    </source>
</evidence>
<comment type="caution">
    <text evidence="2">The sequence shown here is derived from an EMBL/GenBank/DDBJ whole genome shotgun (WGS) entry which is preliminary data.</text>
</comment>
<feature type="region of interest" description="Disordered" evidence="1">
    <location>
        <begin position="97"/>
        <end position="119"/>
    </location>
</feature>
<protein>
    <submittedName>
        <fullName evidence="2">Uncharacterized protein</fullName>
    </submittedName>
</protein>
<evidence type="ECO:0000313" key="3">
    <source>
        <dbReference type="Proteomes" id="UP000001396"/>
    </source>
</evidence>
<gene>
    <name evidence="2" type="ORF">PPL_03980</name>
</gene>
<dbReference type="AlphaFoldDB" id="D3B5P2"/>